<dbReference type="InterPro" id="IPR029044">
    <property type="entry name" value="Nucleotide-diphossugar_trans"/>
</dbReference>
<gene>
    <name evidence="2" type="ORF">GGQ55_002636</name>
</gene>
<dbReference type="PANTHER" id="PTHR22916:SF3">
    <property type="entry name" value="UDP-GLCNAC:BETAGAL BETA-1,3-N-ACETYLGLUCOSAMINYLTRANSFERASE-LIKE PROTEIN 1"/>
    <property type="match status" value="1"/>
</dbReference>
<dbReference type="EMBL" id="JACBZT010000001">
    <property type="protein sequence ID" value="NYJ06358.1"/>
    <property type="molecule type" value="Genomic_DNA"/>
</dbReference>
<keyword evidence="3" id="KW-1185">Reference proteome</keyword>
<dbReference type="Proteomes" id="UP000541969">
    <property type="component" value="Unassembled WGS sequence"/>
</dbReference>
<evidence type="ECO:0000313" key="3">
    <source>
        <dbReference type="Proteomes" id="UP000541969"/>
    </source>
</evidence>
<protein>
    <submittedName>
        <fullName evidence="2">Glycosyltransferase involved in cell wall biosynthesis</fullName>
    </submittedName>
</protein>
<name>A0A853CJA1_9ACTN</name>
<evidence type="ECO:0000313" key="2">
    <source>
        <dbReference type="EMBL" id="NYJ06358.1"/>
    </source>
</evidence>
<dbReference type="CDD" id="cd00761">
    <property type="entry name" value="Glyco_tranf_GTA_type"/>
    <property type="match status" value="1"/>
</dbReference>
<accession>A0A853CJA1</accession>
<comment type="caution">
    <text evidence="2">The sequence shown here is derived from an EMBL/GenBank/DDBJ whole genome shotgun (WGS) entry which is preliminary data.</text>
</comment>
<reference evidence="2 3" key="1">
    <citation type="submission" date="2020-07" db="EMBL/GenBank/DDBJ databases">
        <title>Sequencing the genomes of 1000 actinobacteria strains.</title>
        <authorList>
            <person name="Klenk H.-P."/>
        </authorList>
    </citation>
    <scope>NUCLEOTIDE SEQUENCE [LARGE SCALE GENOMIC DNA]</scope>
    <source>
        <strain evidence="2 3">DSM 104001</strain>
    </source>
</reference>
<sequence length="447" mass="48633">MTEPLVSVLIPAYNGERFLKTAVRSALDQSYKNIEVIVGDDASTDRTPEILAALAAGDPRLRVIRHEANVGGFENPRLLFGEAQGEYVKYLLHDDVLAPDCIRVLVRGLQATPGAVMAFSRRNLVNEDGRPIPGGELKPLQDKAGPIDGWELGNACLEAGSNIIGELTTVLFRKDAVTTDFMWQVDGRRLDVLGDLSLWLRLLARGPVFYSPQALSRFRQHSTQTSQDPRLIARGIRDWPRLLDWAVRQGFLTDTAQQRRAFARILAGAAARVHALAEGPAFVPSLEAVVLATARLVELGARNPGALDRPLEQRAHGEQALAHLAQELDVWFDTFPVAVATATADAEAVRTAVRGFRDVQDAGAATRFVLAVEPGALEQCAPLVADADAGADLDIELVPTDSPASLFRTGWLAVTLRDDTWHEGRADAVWYVDPPRVLRGGRSSVDA</sequence>
<dbReference type="InterPro" id="IPR001173">
    <property type="entry name" value="Glyco_trans_2-like"/>
</dbReference>
<dbReference type="Gene3D" id="3.90.550.10">
    <property type="entry name" value="Spore Coat Polysaccharide Biosynthesis Protein SpsA, Chain A"/>
    <property type="match status" value="1"/>
</dbReference>
<dbReference type="Pfam" id="PF00535">
    <property type="entry name" value="Glycos_transf_2"/>
    <property type="match status" value="1"/>
</dbReference>
<organism evidence="2 3">
    <name type="scientific">Petropleomorpha daqingensis</name>
    <dbReference type="NCBI Taxonomy" id="2026353"/>
    <lineage>
        <taxon>Bacteria</taxon>
        <taxon>Bacillati</taxon>
        <taxon>Actinomycetota</taxon>
        <taxon>Actinomycetes</taxon>
        <taxon>Geodermatophilales</taxon>
        <taxon>Geodermatophilaceae</taxon>
        <taxon>Petropleomorpha</taxon>
    </lineage>
</organism>
<dbReference type="RefSeq" id="WP_179717419.1">
    <property type="nucleotide sequence ID" value="NZ_JACBZT010000001.1"/>
</dbReference>
<dbReference type="PANTHER" id="PTHR22916">
    <property type="entry name" value="GLYCOSYLTRANSFERASE"/>
    <property type="match status" value="1"/>
</dbReference>
<feature type="domain" description="Glycosyltransferase 2-like" evidence="1">
    <location>
        <begin position="7"/>
        <end position="122"/>
    </location>
</feature>
<dbReference type="SUPFAM" id="SSF53448">
    <property type="entry name" value="Nucleotide-diphospho-sugar transferases"/>
    <property type="match status" value="1"/>
</dbReference>
<keyword evidence="2" id="KW-0808">Transferase</keyword>
<dbReference type="AlphaFoldDB" id="A0A853CJA1"/>
<dbReference type="GO" id="GO:0016758">
    <property type="term" value="F:hexosyltransferase activity"/>
    <property type="evidence" value="ECO:0007669"/>
    <property type="project" value="UniProtKB-ARBA"/>
</dbReference>
<evidence type="ECO:0000259" key="1">
    <source>
        <dbReference type="Pfam" id="PF00535"/>
    </source>
</evidence>
<proteinExistence type="predicted"/>